<dbReference type="PRINTS" id="PR00126">
    <property type="entry name" value="ATPASEGAMMA"/>
</dbReference>
<keyword evidence="4" id="KW-0375">Hydrogen ion transport</keyword>
<dbReference type="Pfam" id="PF00231">
    <property type="entry name" value="ATP-synt"/>
    <property type="match status" value="1"/>
</dbReference>
<evidence type="ECO:0000256" key="5">
    <source>
        <dbReference type="ARBA" id="ARBA00023065"/>
    </source>
</evidence>
<keyword evidence="7" id="KW-0139">CF(1)</keyword>
<evidence type="ECO:0000256" key="4">
    <source>
        <dbReference type="ARBA" id="ARBA00022781"/>
    </source>
</evidence>
<gene>
    <name evidence="9" type="ORF">MNBD_PLANCTO03-190</name>
</gene>
<comment type="similarity">
    <text evidence="2">Belongs to the ATPase gamma chain family.</text>
</comment>
<keyword evidence="5" id="KW-0406">Ion transport</keyword>
<evidence type="ECO:0000256" key="8">
    <source>
        <dbReference type="ARBA" id="ARBA00023310"/>
    </source>
</evidence>
<dbReference type="GO" id="GO:0016787">
    <property type="term" value="F:hydrolase activity"/>
    <property type="evidence" value="ECO:0007669"/>
    <property type="project" value="UniProtKB-KW"/>
</dbReference>
<keyword evidence="8" id="KW-0066">ATP synthesis</keyword>
<dbReference type="EMBL" id="UOGK01000526">
    <property type="protein sequence ID" value="VAX41338.1"/>
    <property type="molecule type" value="Genomic_DNA"/>
</dbReference>
<dbReference type="PROSITE" id="PS00153">
    <property type="entry name" value="ATPASE_GAMMA"/>
    <property type="match status" value="1"/>
</dbReference>
<dbReference type="GO" id="GO:0045259">
    <property type="term" value="C:proton-transporting ATP synthase complex"/>
    <property type="evidence" value="ECO:0007669"/>
    <property type="project" value="UniProtKB-KW"/>
</dbReference>
<dbReference type="PANTHER" id="PTHR11693:SF22">
    <property type="entry name" value="ATP SYNTHASE SUBUNIT GAMMA, MITOCHONDRIAL"/>
    <property type="match status" value="1"/>
</dbReference>
<name>A0A3B1DYI8_9ZZZZ</name>
<comment type="subcellular location">
    <subcellularLocation>
        <location evidence="1">Membrane</location>
        <topology evidence="1">Peripheral membrane protein</topology>
    </subcellularLocation>
</comment>
<dbReference type="SUPFAM" id="SSF52943">
    <property type="entry name" value="ATP synthase (F1-ATPase), gamma subunit"/>
    <property type="match status" value="1"/>
</dbReference>
<evidence type="ECO:0000256" key="3">
    <source>
        <dbReference type="ARBA" id="ARBA00022448"/>
    </source>
</evidence>
<dbReference type="PANTHER" id="PTHR11693">
    <property type="entry name" value="ATP SYNTHASE GAMMA CHAIN"/>
    <property type="match status" value="1"/>
</dbReference>
<accession>A0A3B1DYI8</accession>
<evidence type="ECO:0000256" key="1">
    <source>
        <dbReference type="ARBA" id="ARBA00004170"/>
    </source>
</evidence>
<dbReference type="CDD" id="cd12151">
    <property type="entry name" value="F1-ATPase_gamma"/>
    <property type="match status" value="1"/>
</dbReference>
<dbReference type="EC" id="3.6.3.14" evidence="9"/>
<keyword evidence="9" id="KW-0378">Hydrolase</keyword>
<dbReference type="AlphaFoldDB" id="A0A3B1DYI8"/>
<dbReference type="InterPro" id="IPR035968">
    <property type="entry name" value="ATP_synth_F1_ATPase_gsu"/>
</dbReference>
<evidence type="ECO:0000256" key="7">
    <source>
        <dbReference type="ARBA" id="ARBA00023196"/>
    </source>
</evidence>
<evidence type="ECO:0000313" key="9">
    <source>
        <dbReference type="EMBL" id="VAX41338.1"/>
    </source>
</evidence>
<sequence length="294" mass="31967">MGKTREIQKRMKAVGNIKRITRTMQMIATAKYSAAHQRSVAGKPYSGAIFDLVAEIAATAGDSLEHPLLKPGSPDGTELTLVLTSDRGLCGPFNGTILRTSMHHFRAHPEAKAGCVEVVGKKGVGFYKFNGIEVTTHHTQFGDKPEYDEVDRLAQNYIDRYIAGEINRVNVVYMKFHSAGRQVPVVMQLLPFETPEVGEQAETSASGTNAIYEFSPAGPELLNDLVPAAVKATLFQVFKDAVVSEHVARMIAMKAASDNAGKMGKNLSRSFNRARQTQITTELTEIISGAAALE</sequence>
<dbReference type="Gene3D" id="1.10.287.80">
    <property type="entry name" value="ATP synthase, gamma subunit, helix hairpin domain"/>
    <property type="match status" value="2"/>
</dbReference>
<dbReference type="GO" id="GO:0046933">
    <property type="term" value="F:proton-transporting ATP synthase activity, rotational mechanism"/>
    <property type="evidence" value="ECO:0007669"/>
    <property type="project" value="InterPro"/>
</dbReference>
<proteinExistence type="inferred from homology"/>
<evidence type="ECO:0000256" key="2">
    <source>
        <dbReference type="ARBA" id="ARBA00007681"/>
    </source>
</evidence>
<reference evidence="9" key="1">
    <citation type="submission" date="2018-06" db="EMBL/GenBank/DDBJ databases">
        <authorList>
            <person name="Zhirakovskaya E."/>
        </authorList>
    </citation>
    <scope>NUCLEOTIDE SEQUENCE</scope>
</reference>
<dbReference type="Gene3D" id="3.40.1380.10">
    <property type="match status" value="1"/>
</dbReference>
<keyword evidence="3" id="KW-0813">Transport</keyword>
<evidence type="ECO:0000256" key="6">
    <source>
        <dbReference type="ARBA" id="ARBA00023136"/>
    </source>
</evidence>
<protein>
    <submittedName>
        <fullName evidence="9">ATP synthase gamma chain</fullName>
        <ecNumber evidence="9">3.6.3.14</ecNumber>
    </submittedName>
</protein>
<dbReference type="HAMAP" id="MF_00815">
    <property type="entry name" value="ATP_synth_gamma_bact"/>
    <property type="match status" value="1"/>
</dbReference>
<dbReference type="InterPro" id="IPR023632">
    <property type="entry name" value="ATP_synth_F1_gsu_CS"/>
</dbReference>
<keyword evidence="6" id="KW-0472">Membrane</keyword>
<organism evidence="9">
    <name type="scientific">hydrothermal vent metagenome</name>
    <dbReference type="NCBI Taxonomy" id="652676"/>
    <lineage>
        <taxon>unclassified sequences</taxon>
        <taxon>metagenomes</taxon>
        <taxon>ecological metagenomes</taxon>
    </lineage>
</organism>
<dbReference type="InterPro" id="IPR000131">
    <property type="entry name" value="ATP_synth_F1_gsu"/>
</dbReference>
<dbReference type="NCBIfam" id="TIGR01146">
    <property type="entry name" value="ATPsyn_F1gamma"/>
    <property type="match status" value="1"/>
</dbReference>